<comment type="pathway">
    <text evidence="3 19">Protein modification; protein glycosylation.</text>
</comment>
<dbReference type="RefSeq" id="XP_002113535.1">
    <property type="nucleotide sequence ID" value="XM_002113499.1"/>
</dbReference>
<dbReference type="EMBL" id="DS985246">
    <property type="protein sequence ID" value="EDV24009.1"/>
    <property type="molecule type" value="Genomic_DNA"/>
</dbReference>
<dbReference type="FunFam" id="3.90.550.10:FF:000020">
    <property type="entry name" value="Polypeptide N-acetylgalactosaminyltransferase"/>
    <property type="match status" value="1"/>
</dbReference>
<evidence type="ECO:0000256" key="19">
    <source>
        <dbReference type="RuleBase" id="RU361242"/>
    </source>
</evidence>
<evidence type="ECO:0000256" key="6">
    <source>
        <dbReference type="ARBA" id="ARBA00022676"/>
    </source>
</evidence>
<dbReference type="SUPFAM" id="SSF53448">
    <property type="entry name" value="Nucleotide-diphospho-sugar transferases"/>
    <property type="match status" value="1"/>
</dbReference>
<dbReference type="STRING" id="10228.B3S0H0"/>
<evidence type="ECO:0000256" key="7">
    <source>
        <dbReference type="ARBA" id="ARBA00022679"/>
    </source>
</evidence>
<name>B3S0H0_TRIAD</name>
<evidence type="ECO:0000256" key="11">
    <source>
        <dbReference type="ARBA" id="ARBA00022968"/>
    </source>
</evidence>
<dbReference type="HOGENOM" id="CLU_013477_0_0_1"/>
<evidence type="ECO:0000256" key="16">
    <source>
        <dbReference type="ARBA" id="ARBA00023211"/>
    </source>
</evidence>
<dbReference type="OMA" id="NVPMGSI"/>
<dbReference type="eggNOG" id="KOG3738">
    <property type="taxonomic scope" value="Eukaryota"/>
</dbReference>
<dbReference type="InterPro" id="IPR045885">
    <property type="entry name" value="GalNAc-T"/>
</dbReference>
<dbReference type="Pfam" id="PF00652">
    <property type="entry name" value="Ricin_B_lectin"/>
    <property type="match status" value="1"/>
</dbReference>
<dbReference type="Pfam" id="PF00535">
    <property type="entry name" value="Glycos_transf_2"/>
    <property type="match status" value="1"/>
</dbReference>
<dbReference type="Proteomes" id="UP000009022">
    <property type="component" value="Unassembled WGS sequence"/>
</dbReference>
<evidence type="ECO:0000313" key="22">
    <source>
        <dbReference type="EMBL" id="EDV24009.1"/>
    </source>
</evidence>
<keyword evidence="7 19" id="KW-0808">Transferase</keyword>
<dbReference type="GO" id="GO:0046872">
    <property type="term" value="F:metal ion binding"/>
    <property type="evidence" value="ECO:0007669"/>
    <property type="project" value="UniProtKB-KW"/>
</dbReference>
<keyword evidence="6 19" id="KW-0328">Glycosyltransferase</keyword>
<dbReference type="Gene3D" id="3.90.550.10">
    <property type="entry name" value="Spore Coat Polysaccharide Biosynthesis Protein SpsA, Chain A"/>
    <property type="match status" value="1"/>
</dbReference>
<evidence type="ECO:0000256" key="17">
    <source>
        <dbReference type="ARBA" id="ARBA00050905"/>
    </source>
</evidence>
<dbReference type="GO" id="GO:0005794">
    <property type="term" value="C:Golgi apparatus"/>
    <property type="evidence" value="ECO:0000318"/>
    <property type="project" value="GO_Central"/>
</dbReference>
<evidence type="ECO:0000256" key="18">
    <source>
        <dbReference type="ARBA" id="ARBA00052209"/>
    </source>
</evidence>
<evidence type="ECO:0000256" key="9">
    <source>
        <dbReference type="ARBA" id="ARBA00022723"/>
    </source>
</evidence>
<dbReference type="KEGG" id="tad:TRIADDRAFT_27318"/>
<dbReference type="CTD" id="6754377"/>
<keyword evidence="8" id="KW-0812">Transmembrane</keyword>
<comment type="catalytic activity">
    <reaction evidence="18">
        <text>L-seryl-[protein] + UDP-N-acetyl-alpha-D-galactosamine = a 3-O-[N-acetyl-alpha-D-galactosaminyl]-L-seryl-[protein] + UDP + H(+)</text>
        <dbReference type="Rhea" id="RHEA:23956"/>
        <dbReference type="Rhea" id="RHEA-COMP:9863"/>
        <dbReference type="Rhea" id="RHEA-COMP:12788"/>
        <dbReference type="ChEBI" id="CHEBI:15378"/>
        <dbReference type="ChEBI" id="CHEBI:29999"/>
        <dbReference type="ChEBI" id="CHEBI:53604"/>
        <dbReference type="ChEBI" id="CHEBI:58223"/>
        <dbReference type="ChEBI" id="CHEBI:67138"/>
        <dbReference type="EC" id="2.4.1.41"/>
    </reaction>
</comment>
<evidence type="ECO:0000256" key="15">
    <source>
        <dbReference type="ARBA" id="ARBA00023157"/>
    </source>
</evidence>
<evidence type="ECO:0000256" key="8">
    <source>
        <dbReference type="ARBA" id="ARBA00022692"/>
    </source>
</evidence>
<evidence type="ECO:0000256" key="14">
    <source>
        <dbReference type="ARBA" id="ARBA00023136"/>
    </source>
</evidence>
<dbReference type="EC" id="2.4.1.-" evidence="19"/>
<keyword evidence="16 19" id="KW-0464">Manganese</keyword>
<dbReference type="PhylomeDB" id="B3S0H0"/>
<feature type="domain" description="Ricin B lectin" evidence="21">
    <location>
        <begin position="378"/>
        <end position="454"/>
    </location>
</feature>
<evidence type="ECO:0000256" key="12">
    <source>
        <dbReference type="ARBA" id="ARBA00022989"/>
    </source>
</evidence>
<sequence length="455" mass="51593">MQDNIRWNPNFDEKAYIGATALKQGEDAYIRNAFNQAECDKLPTDRGVPDTRDYSCRSLEYKHKLPTTSVIITFHNEARSALLRTIRSVLNRSPSELLKEIILVDDFSDNANDGRLLKILPKVKTLRNNKREGLIRSRVRGADLAKGDVLTFLDSHCEVNERWLEPLLSRVAQNETIVVSPIIDVIHMDTFNYIGSSADLKGGFGWNLNFKWDSMTSEEQSQRAAHPTRPIKTPMIAGGLFSISKNWFIKSGKYDMGMDVWGGENLEISLRIWMCGGSLEIVPCSRVGHVFRKRHPYTFPGGGGFVFAKNTRRAAEAWMDGYAKFYYKREPGARGVPYGDISDRLKLREKLKCRSFKWYMRNVYPELNVPEGVNDKFGELRQGGKCLDSIGGKPGDRVSTFPCHGGGGNQAWDMTKDKIRNNFIQRCLTISSSGEIVADPCEDDNEKQIWQLKES</sequence>
<dbReference type="GO" id="GO:0030246">
    <property type="term" value="F:carbohydrate binding"/>
    <property type="evidence" value="ECO:0007669"/>
    <property type="project" value="UniProtKB-KW"/>
</dbReference>
<reference evidence="22 23" key="1">
    <citation type="journal article" date="2008" name="Nature">
        <title>The Trichoplax genome and the nature of placozoans.</title>
        <authorList>
            <person name="Srivastava M."/>
            <person name="Begovic E."/>
            <person name="Chapman J."/>
            <person name="Putnam N.H."/>
            <person name="Hellsten U."/>
            <person name="Kawashima T."/>
            <person name="Kuo A."/>
            <person name="Mitros T."/>
            <person name="Salamov A."/>
            <person name="Carpenter M.L."/>
            <person name="Signorovitch A.Y."/>
            <person name="Moreno M.A."/>
            <person name="Kamm K."/>
            <person name="Grimwood J."/>
            <person name="Schmutz J."/>
            <person name="Shapiro H."/>
            <person name="Grigoriev I.V."/>
            <person name="Buss L.W."/>
            <person name="Schierwater B."/>
            <person name="Dellaporta S.L."/>
            <person name="Rokhsar D.S."/>
        </authorList>
    </citation>
    <scope>NUCLEOTIDE SEQUENCE [LARGE SCALE GENOMIC DNA]</scope>
    <source>
        <strain evidence="22 23">Grell-BS-1999</strain>
    </source>
</reference>
<comment type="catalytic activity">
    <reaction evidence="17">
        <text>L-threonyl-[protein] + UDP-N-acetyl-alpha-D-galactosamine = a 3-O-[N-acetyl-alpha-D-galactosaminyl]-L-threonyl-[protein] + UDP + H(+)</text>
        <dbReference type="Rhea" id="RHEA:52424"/>
        <dbReference type="Rhea" id="RHEA-COMP:11060"/>
        <dbReference type="Rhea" id="RHEA-COMP:11689"/>
        <dbReference type="ChEBI" id="CHEBI:15378"/>
        <dbReference type="ChEBI" id="CHEBI:30013"/>
        <dbReference type="ChEBI" id="CHEBI:58223"/>
        <dbReference type="ChEBI" id="CHEBI:67138"/>
        <dbReference type="ChEBI" id="CHEBI:87075"/>
        <dbReference type="EC" id="2.4.1.41"/>
    </reaction>
</comment>
<evidence type="ECO:0000313" key="23">
    <source>
        <dbReference type="Proteomes" id="UP000009022"/>
    </source>
</evidence>
<dbReference type="AlphaFoldDB" id="B3S0H0"/>
<dbReference type="InParanoid" id="B3S0H0"/>
<evidence type="ECO:0000256" key="13">
    <source>
        <dbReference type="ARBA" id="ARBA00023034"/>
    </source>
</evidence>
<dbReference type="GeneID" id="6754377"/>
<evidence type="ECO:0000259" key="20">
    <source>
        <dbReference type="Pfam" id="PF00535"/>
    </source>
</evidence>
<dbReference type="PANTHER" id="PTHR11675">
    <property type="entry name" value="N-ACETYLGALACTOSAMINYLTRANSFERASE"/>
    <property type="match status" value="1"/>
</dbReference>
<dbReference type="GO" id="GO:0006493">
    <property type="term" value="P:protein O-linked glycosylation"/>
    <property type="evidence" value="ECO:0000318"/>
    <property type="project" value="GO_Central"/>
</dbReference>
<keyword evidence="12" id="KW-1133">Transmembrane helix</keyword>
<feature type="domain" description="Glycosyltransferase 2-like" evidence="20">
    <location>
        <begin position="69"/>
        <end position="246"/>
    </location>
</feature>
<dbReference type="SUPFAM" id="SSF50370">
    <property type="entry name" value="Ricin B-like lectins"/>
    <property type="match status" value="1"/>
</dbReference>
<dbReference type="FunFam" id="2.80.10.50:FF:000123">
    <property type="entry name" value="Polypeptide N-acetylgalactosaminyltransferase"/>
    <property type="match status" value="1"/>
</dbReference>
<keyword evidence="13 19" id="KW-0333">Golgi apparatus</keyword>
<comment type="similarity">
    <text evidence="4 19">Belongs to the glycosyltransferase 2 family. GalNAc-T subfamily.</text>
</comment>
<keyword evidence="9" id="KW-0479">Metal-binding</keyword>
<accession>B3S0H0</accession>
<keyword evidence="23" id="KW-1185">Reference proteome</keyword>
<dbReference type="GO" id="GO:0004653">
    <property type="term" value="F:polypeptide N-acetylgalactosaminyltransferase activity"/>
    <property type="evidence" value="ECO:0000318"/>
    <property type="project" value="GO_Central"/>
</dbReference>
<dbReference type="PROSITE" id="PS50231">
    <property type="entry name" value="RICIN_B_LECTIN"/>
    <property type="match status" value="1"/>
</dbReference>
<dbReference type="Gene3D" id="2.80.10.50">
    <property type="match status" value="1"/>
</dbReference>
<comment type="cofactor">
    <cofactor evidence="1 19">
        <name>Mn(2+)</name>
        <dbReference type="ChEBI" id="CHEBI:29035"/>
    </cofactor>
</comment>
<dbReference type="InterPro" id="IPR035992">
    <property type="entry name" value="Ricin_B-like_lectins"/>
</dbReference>
<evidence type="ECO:0000256" key="2">
    <source>
        <dbReference type="ARBA" id="ARBA00004323"/>
    </source>
</evidence>
<comment type="subcellular location">
    <subcellularLocation>
        <location evidence="2 19">Golgi apparatus membrane</location>
        <topology evidence="2 19">Single-pass type II membrane protein</topology>
    </subcellularLocation>
</comment>
<dbReference type="InterPro" id="IPR001173">
    <property type="entry name" value="Glyco_trans_2-like"/>
</dbReference>
<keyword evidence="11" id="KW-0735">Signal-anchor</keyword>
<keyword evidence="14" id="KW-0472">Membrane</keyword>
<dbReference type="PANTHER" id="PTHR11675:SF119">
    <property type="entry name" value="POLYPEPTIDE N-ACETYLGALACTOSAMINYLTRANSFERASE 2"/>
    <property type="match status" value="1"/>
</dbReference>
<gene>
    <name evidence="22" type="ORF">TRIADDRAFT_27318</name>
</gene>
<evidence type="ECO:0000259" key="21">
    <source>
        <dbReference type="Pfam" id="PF00652"/>
    </source>
</evidence>
<dbReference type="InterPro" id="IPR029044">
    <property type="entry name" value="Nucleotide-diphossugar_trans"/>
</dbReference>
<evidence type="ECO:0000256" key="4">
    <source>
        <dbReference type="ARBA" id="ARBA00005680"/>
    </source>
</evidence>
<dbReference type="OrthoDB" id="429263at2759"/>
<keyword evidence="15 19" id="KW-1015">Disulfide bond</keyword>
<evidence type="ECO:0000256" key="3">
    <source>
        <dbReference type="ARBA" id="ARBA00004922"/>
    </source>
</evidence>
<dbReference type="CDD" id="cd02510">
    <property type="entry name" value="pp-GalNAc-T"/>
    <property type="match status" value="1"/>
</dbReference>
<dbReference type="UniPathway" id="UPA00378"/>
<organism evidence="22 23">
    <name type="scientific">Trichoplax adhaerens</name>
    <name type="common">Trichoplax reptans</name>
    <dbReference type="NCBI Taxonomy" id="10228"/>
    <lineage>
        <taxon>Eukaryota</taxon>
        <taxon>Metazoa</taxon>
        <taxon>Placozoa</taxon>
        <taxon>Uniplacotomia</taxon>
        <taxon>Trichoplacea</taxon>
        <taxon>Trichoplacidae</taxon>
        <taxon>Trichoplax</taxon>
    </lineage>
</organism>
<dbReference type="GO" id="GO:0000139">
    <property type="term" value="C:Golgi membrane"/>
    <property type="evidence" value="ECO:0007669"/>
    <property type="project" value="UniProtKB-SubCell"/>
</dbReference>
<keyword evidence="10 19" id="KW-0430">Lectin</keyword>
<dbReference type="InterPro" id="IPR000772">
    <property type="entry name" value="Ricin_B_lectin"/>
</dbReference>
<evidence type="ECO:0000256" key="1">
    <source>
        <dbReference type="ARBA" id="ARBA00001936"/>
    </source>
</evidence>
<proteinExistence type="inferred from homology"/>
<evidence type="ECO:0000256" key="10">
    <source>
        <dbReference type="ARBA" id="ARBA00022734"/>
    </source>
</evidence>
<protein>
    <recommendedName>
        <fullName evidence="5 19">Polypeptide N-acetylgalactosaminyltransferase</fullName>
        <ecNumber evidence="19">2.4.1.-</ecNumber>
    </recommendedName>
    <alternativeName>
        <fullName evidence="19">Protein-UDP acetylgalactosaminyltransferase</fullName>
    </alternativeName>
</protein>
<evidence type="ECO:0000256" key="5">
    <source>
        <dbReference type="ARBA" id="ARBA00012644"/>
    </source>
</evidence>